<keyword evidence="2 7" id="KW-0436">Ligase</keyword>
<comment type="similarity">
    <text evidence="1">Belongs to the ATP-dependent AMP-binding enzyme family.</text>
</comment>
<dbReference type="GO" id="GO:0005524">
    <property type="term" value="F:ATP binding"/>
    <property type="evidence" value="ECO:0007669"/>
    <property type="project" value="UniProtKB-KW"/>
</dbReference>
<evidence type="ECO:0000313" key="8">
    <source>
        <dbReference type="Proteomes" id="UP000264071"/>
    </source>
</evidence>
<organism evidence="7 8">
    <name type="scientific">Gemmatimonas aurantiaca</name>
    <dbReference type="NCBI Taxonomy" id="173480"/>
    <lineage>
        <taxon>Bacteria</taxon>
        <taxon>Pseudomonadati</taxon>
        <taxon>Gemmatimonadota</taxon>
        <taxon>Gemmatimonadia</taxon>
        <taxon>Gemmatimonadales</taxon>
        <taxon>Gemmatimonadaceae</taxon>
        <taxon>Gemmatimonas</taxon>
    </lineage>
</organism>
<evidence type="ECO:0000256" key="2">
    <source>
        <dbReference type="ARBA" id="ARBA00022598"/>
    </source>
</evidence>
<evidence type="ECO:0000259" key="5">
    <source>
        <dbReference type="Pfam" id="PF00501"/>
    </source>
</evidence>
<keyword evidence="3" id="KW-0547">Nucleotide-binding</keyword>
<dbReference type="NCBIfam" id="NF002937">
    <property type="entry name" value="PRK03584.1"/>
    <property type="match status" value="1"/>
</dbReference>
<dbReference type="Gene3D" id="3.30.300.30">
    <property type="match status" value="1"/>
</dbReference>
<dbReference type="InterPro" id="IPR000873">
    <property type="entry name" value="AMP-dep_synth/lig_dom"/>
</dbReference>
<dbReference type="GO" id="GO:0030729">
    <property type="term" value="F:acetoacetate-CoA ligase activity"/>
    <property type="evidence" value="ECO:0007669"/>
    <property type="project" value="InterPro"/>
</dbReference>
<reference evidence="7 8" key="1">
    <citation type="journal article" date="2018" name="Nat. Biotechnol.">
        <title>A standardized bacterial taxonomy based on genome phylogeny substantially revises the tree of life.</title>
        <authorList>
            <person name="Parks D.H."/>
            <person name="Chuvochina M."/>
            <person name="Waite D.W."/>
            <person name="Rinke C."/>
            <person name="Skarshewski A."/>
            <person name="Chaumeil P.A."/>
            <person name="Hugenholtz P."/>
        </authorList>
    </citation>
    <scope>NUCLEOTIDE SEQUENCE [LARGE SCALE GENOMIC DNA]</scope>
    <source>
        <strain evidence="7">UBA8844</strain>
    </source>
</reference>
<keyword evidence="4" id="KW-0067">ATP-binding</keyword>
<name>A0A3D4VAV5_9BACT</name>
<gene>
    <name evidence="7" type="ORF">DGD08_09725</name>
</gene>
<dbReference type="EMBL" id="DPIY01000009">
    <property type="protein sequence ID" value="HCT57467.1"/>
    <property type="molecule type" value="Genomic_DNA"/>
</dbReference>
<accession>A0A3D4VAV5</accession>
<evidence type="ECO:0000256" key="1">
    <source>
        <dbReference type="ARBA" id="ARBA00006432"/>
    </source>
</evidence>
<dbReference type="Proteomes" id="UP000264071">
    <property type="component" value="Unassembled WGS sequence"/>
</dbReference>
<evidence type="ECO:0000256" key="4">
    <source>
        <dbReference type="ARBA" id="ARBA00022840"/>
    </source>
</evidence>
<dbReference type="Pfam" id="PF13193">
    <property type="entry name" value="AMP-binding_C"/>
    <property type="match status" value="1"/>
</dbReference>
<comment type="caution">
    <text evidence="7">The sequence shown here is derived from an EMBL/GenBank/DDBJ whole genome shotgun (WGS) entry which is preliminary data.</text>
</comment>
<dbReference type="GO" id="GO:0006629">
    <property type="term" value="P:lipid metabolic process"/>
    <property type="evidence" value="ECO:0007669"/>
    <property type="project" value="InterPro"/>
</dbReference>
<dbReference type="InterPro" id="IPR020845">
    <property type="entry name" value="AMP-binding_CS"/>
</dbReference>
<dbReference type="NCBIfam" id="TIGR01217">
    <property type="entry name" value="ac_ac_CoA_syn"/>
    <property type="match status" value="1"/>
</dbReference>
<dbReference type="SUPFAM" id="SSF56801">
    <property type="entry name" value="Acetyl-CoA synthetase-like"/>
    <property type="match status" value="1"/>
</dbReference>
<dbReference type="InterPro" id="IPR045851">
    <property type="entry name" value="AMP-bd_C_sf"/>
</dbReference>
<evidence type="ECO:0000313" key="7">
    <source>
        <dbReference type="EMBL" id="HCT57467.1"/>
    </source>
</evidence>
<feature type="domain" description="AMP-binding enzyme C-terminal" evidence="6">
    <location>
        <begin position="556"/>
        <end position="629"/>
    </location>
</feature>
<dbReference type="CDD" id="cd05943">
    <property type="entry name" value="AACS"/>
    <property type="match status" value="1"/>
</dbReference>
<dbReference type="PANTHER" id="PTHR42921:SF1">
    <property type="entry name" value="ACETOACETYL-COA SYNTHETASE"/>
    <property type="match status" value="1"/>
</dbReference>
<protein>
    <submittedName>
        <fullName evidence="7">Acetoacetate--CoA ligase</fullName>
    </submittedName>
</protein>
<dbReference type="InterPro" id="IPR025110">
    <property type="entry name" value="AMP-bd_C"/>
</dbReference>
<dbReference type="Pfam" id="PF00501">
    <property type="entry name" value="AMP-binding"/>
    <property type="match status" value="1"/>
</dbReference>
<evidence type="ECO:0000259" key="6">
    <source>
        <dbReference type="Pfam" id="PF13193"/>
    </source>
</evidence>
<dbReference type="InterPro" id="IPR005914">
    <property type="entry name" value="Acac_CoA_synth"/>
</dbReference>
<dbReference type="AlphaFoldDB" id="A0A3D4VAV5"/>
<feature type="domain" description="AMP-dependent synthetase/ligase" evidence="5">
    <location>
        <begin position="108"/>
        <end position="484"/>
    </location>
</feature>
<evidence type="ECO:0000256" key="3">
    <source>
        <dbReference type="ARBA" id="ARBA00022741"/>
    </source>
</evidence>
<dbReference type="InterPro" id="IPR042099">
    <property type="entry name" value="ANL_N_sf"/>
</dbReference>
<sequence length="668" mass="73054">MPLWTPSADAVAATRLQQFLQDLTQREVVPAAVRDAHALQRWSVEHPERFWQEVWRAADIMADGPGPADAPWREVLVGGDRMAPPDPVLGPRWFTEARLNFAEHLLRRRDDGLAIVAWNEQGAQQRLTFAELATRVAQCAAALAAQGVGVGDRVAGWMPNLPETVIAMLATASLGAVWSSCSPDFGTKGVLDRFGQITPTVLIAADGYRYAGKRIDCLPRLAEIAAAIPSLRAVWVVPYLETTPDVSGVAGAQTFDQVLAAHAAAQEPSFVRLPFDHPLYVMYSSGTTGLPKCMVHGAGGTLLQHWKELALHTDLHADDVLFYFTTCGWMMWNWLVSGLALGATVVLYDGAPLAPDPAILWRMAEAERVSVFGTSAKYLAVLEKEGVTPRTSVKLGALRSILSTGSPLAEHSYDFVYRDISPSIRLCSISGGTDIVSCFALGDPTGAVYRGELQMRGLGMSVDVWNDEGQPVTQEPGELVCTKPFPSMPVAFWNDPDGAVYRAAYFEHFPGVWRHGDWVELTAHDGLIIHGRSDATLNPGGVRIGTAEIYRQVEQIPEVLESLVVEQRYQSADGPDSRVVLFVRLREGQVLDASLQQAIGRRIREHTSPHHVPRVIVSVPDIPRTISGKITELAVRETIHGRPVKNQDALANPESLAYFRDRPELAVS</sequence>
<dbReference type="PANTHER" id="PTHR42921">
    <property type="entry name" value="ACETOACETYL-COA SYNTHETASE"/>
    <property type="match status" value="1"/>
</dbReference>
<dbReference type="PROSITE" id="PS00455">
    <property type="entry name" value="AMP_BINDING"/>
    <property type="match status" value="1"/>
</dbReference>
<dbReference type="Gene3D" id="3.40.50.12780">
    <property type="entry name" value="N-terminal domain of ligase-like"/>
    <property type="match status" value="1"/>
</dbReference>
<proteinExistence type="inferred from homology"/>